<gene>
    <name evidence="2" type="ORF">D7S89_07675</name>
</gene>
<dbReference type="EMBL" id="RBZV01000002">
    <property type="protein sequence ID" value="RKP50931.1"/>
    <property type="molecule type" value="Genomic_DNA"/>
</dbReference>
<dbReference type="RefSeq" id="WP_121277016.1">
    <property type="nucleotide sequence ID" value="NZ_RBZV01000002.1"/>
</dbReference>
<comment type="caution">
    <text evidence="2">The sequence shown here is derived from an EMBL/GenBank/DDBJ whole genome shotgun (WGS) entry which is preliminary data.</text>
</comment>
<dbReference type="Gene3D" id="3.20.20.450">
    <property type="entry name" value="EAL domain"/>
    <property type="match status" value="1"/>
</dbReference>
<dbReference type="InterPro" id="IPR001633">
    <property type="entry name" value="EAL_dom"/>
</dbReference>
<organism evidence="2 3">
    <name type="scientific">Trinickia fusca</name>
    <dbReference type="NCBI Taxonomy" id="2419777"/>
    <lineage>
        <taxon>Bacteria</taxon>
        <taxon>Pseudomonadati</taxon>
        <taxon>Pseudomonadota</taxon>
        <taxon>Betaproteobacteria</taxon>
        <taxon>Burkholderiales</taxon>
        <taxon>Burkholderiaceae</taxon>
        <taxon>Trinickia</taxon>
    </lineage>
</organism>
<dbReference type="SUPFAM" id="SSF141868">
    <property type="entry name" value="EAL domain-like"/>
    <property type="match status" value="1"/>
</dbReference>
<keyword evidence="3" id="KW-1185">Reference proteome</keyword>
<dbReference type="PROSITE" id="PS50883">
    <property type="entry name" value="EAL"/>
    <property type="match status" value="1"/>
</dbReference>
<name>A0A494XMG2_9BURK</name>
<dbReference type="Pfam" id="PF00563">
    <property type="entry name" value="EAL"/>
    <property type="match status" value="1"/>
</dbReference>
<dbReference type="InterPro" id="IPR035919">
    <property type="entry name" value="EAL_sf"/>
</dbReference>
<proteinExistence type="predicted"/>
<evidence type="ECO:0000313" key="2">
    <source>
        <dbReference type="EMBL" id="RKP50931.1"/>
    </source>
</evidence>
<sequence>MIPPTISALLAHAADHPFLCEHLSLDLEHDVPGAAAYAHFRDIRLESAYQPIFDVSMNGMQTLWSAPDSADRFGDELGFQALTLRADGAPFDPFDTVEDDRELVALDRLARTLHAINFFGAQRHGLLFLRVHERLLKSVKYDHGQHFSSVLVSFGLNPARVVIELPSAAVAHRTFLGYLTQSYQRHGFKVAGNLPNAGHIMSVSDMARLDFLKIDGAAVLRDAMAKPLMSYANRLRIPLIFDRVATETQFDALQQYGARFVQGPLFERHASTR</sequence>
<protein>
    <submittedName>
        <fullName evidence="2">EAL domain-containing protein</fullName>
    </submittedName>
</protein>
<accession>A0A494XMG2</accession>
<evidence type="ECO:0000259" key="1">
    <source>
        <dbReference type="PROSITE" id="PS50883"/>
    </source>
</evidence>
<evidence type="ECO:0000313" key="3">
    <source>
        <dbReference type="Proteomes" id="UP000280434"/>
    </source>
</evidence>
<reference evidence="2 3" key="1">
    <citation type="submission" date="2018-10" db="EMBL/GenBank/DDBJ databases">
        <title>Paraburkholderia sp. 7MK8-2, isolated from soil.</title>
        <authorList>
            <person name="Gao Z.-H."/>
            <person name="Qiu L.-H."/>
        </authorList>
    </citation>
    <scope>NUCLEOTIDE SEQUENCE [LARGE SCALE GENOMIC DNA]</scope>
    <source>
        <strain evidence="2 3">7MK8-2</strain>
    </source>
</reference>
<dbReference type="Proteomes" id="UP000280434">
    <property type="component" value="Unassembled WGS sequence"/>
</dbReference>
<feature type="domain" description="EAL" evidence="1">
    <location>
        <begin position="24"/>
        <end position="273"/>
    </location>
</feature>
<dbReference type="OrthoDB" id="8773663at2"/>
<dbReference type="AlphaFoldDB" id="A0A494XMG2"/>